<proteinExistence type="inferred from homology"/>
<dbReference type="NCBIfam" id="TIGR00377">
    <property type="entry name" value="ant_ant_sig"/>
    <property type="match status" value="1"/>
</dbReference>
<feature type="domain" description="STAS" evidence="7">
    <location>
        <begin position="1"/>
        <end position="111"/>
    </location>
</feature>
<dbReference type="PROSITE" id="PS50801">
    <property type="entry name" value="STAS"/>
    <property type="match status" value="1"/>
</dbReference>
<evidence type="ECO:0000313" key="8">
    <source>
        <dbReference type="EMBL" id="ADH60883.1"/>
    </source>
</evidence>
<dbReference type="PANTHER" id="PTHR33495">
    <property type="entry name" value="ANTI-SIGMA FACTOR ANTAGONIST TM_1081-RELATED-RELATED"/>
    <property type="match status" value="1"/>
</dbReference>
<comment type="similarity">
    <text evidence="2 6">Belongs to the anti-sigma-factor antagonist family.</text>
</comment>
<gene>
    <name evidence="8" type="ordered locus">Tmath_1165</name>
</gene>
<evidence type="ECO:0000256" key="5">
    <source>
        <dbReference type="ARBA" id="ARBA00022969"/>
    </source>
</evidence>
<dbReference type="InterPro" id="IPR014237">
    <property type="entry name" value="Anti-sigma_F_ant"/>
</dbReference>
<keyword evidence="9" id="KW-1185">Reference proteome</keyword>
<reference evidence="8 9" key="1">
    <citation type="submission" date="2010-05" db="EMBL/GenBank/DDBJ databases">
        <title>Complete sequence of Thermoanaerobacter mathranii subsp. mathranii mathranii str. A3.</title>
        <authorList>
            <consortium name="US DOE Joint Genome Institute"/>
            <person name="Lucas S."/>
            <person name="Copeland A."/>
            <person name="Lapidus A."/>
            <person name="Cheng J.-F."/>
            <person name="Bruce D."/>
            <person name="Goodwin L."/>
            <person name="Pitluck S."/>
            <person name="Held B."/>
            <person name="Detter J.C."/>
            <person name="Han C."/>
            <person name="Tapia R."/>
            <person name="Land M."/>
            <person name="Hauser L."/>
            <person name="Kyrpides N."/>
            <person name="Mikhailova N."/>
            <person name="Zhou J."/>
            <person name="Hemme C."/>
            <person name="Woyke T."/>
        </authorList>
    </citation>
    <scope>NUCLEOTIDE SEQUENCE [LARGE SCALE GENOMIC DNA]</scope>
    <source>
        <strain evidence="8 9">A3</strain>
    </source>
</reference>
<dbReference type="SUPFAM" id="SSF52091">
    <property type="entry name" value="SpoIIaa-like"/>
    <property type="match status" value="1"/>
</dbReference>
<keyword evidence="4" id="KW-0597">Phosphoprotein</keyword>
<keyword evidence="5" id="KW-0749">Sporulation</keyword>
<evidence type="ECO:0000259" key="7">
    <source>
        <dbReference type="PROSITE" id="PS50801"/>
    </source>
</evidence>
<accession>A0ABM5LQ85</accession>
<dbReference type="NCBIfam" id="TIGR02886">
    <property type="entry name" value="spore_II_AA"/>
    <property type="match status" value="1"/>
</dbReference>
<dbReference type="Gene3D" id="3.30.750.24">
    <property type="entry name" value="STAS domain"/>
    <property type="match status" value="1"/>
</dbReference>
<dbReference type="InterPro" id="IPR036513">
    <property type="entry name" value="STAS_dom_sf"/>
</dbReference>
<evidence type="ECO:0000256" key="4">
    <source>
        <dbReference type="ARBA" id="ARBA00022553"/>
    </source>
</evidence>
<evidence type="ECO:0000256" key="6">
    <source>
        <dbReference type="RuleBase" id="RU003749"/>
    </source>
</evidence>
<dbReference type="CDD" id="cd07043">
    <property type="entry name" value="STAS_anti-anti-sigma_factors"/>
    <property type="match status" value="1"/>
</dbReference>
<dbReference type="EMBL" id="CP002032">
    <property type="protein sequence ID" value="ADH60883.1"/>
    <property type="molecule type" value="Genomic_DNA"/>
</dbReference>
<evidence type="ECO:0000256" key="1">
    <source>
        <dbReference type="ARBA" id="ARBA00001976"/>
    </source>
</evidence>
<dbReference type="InterPro" id="IPR003658">
    <property type="entry name" value="Anti-sigma_ant"/>
</dbReference>
<dbReference type="PANTHER" id="PTHR33495:SF2">
    <property type="entry name" value="ANTI-SIGMA FACTOR ANTAGONIST TM_1081-RELATED"/>
    <property type="match status" value="1"/>
</dbReference>
<name>A0ABM5LQ85_THEM3</name>
<dbReference type="Pfam" id="PF01740">
    <property type="entry name" value="STAS"/>
    <property type="match status" value="1"/>
</dbReference>
<dbReference type="InterPro" id="IPR002645">
    <property type="entry name" value="STAS_dom"/>
</dbReference>
<evidence type="ECO:0000256" key="2">
    <source>
        <dbReference type="ARBA" id="ARBA00009013"/>
    </source>
</evidence>
<dbReference type="RefSeq" id="WP_013150290.1">
    <property type="nucleotide sequence ID" value="NC_014209.1"/>
</dbReference>
<evidence type="ECO:0000313" key="9">
    <source>
        <dbReference type="Proteomes" id="UP000002064"/>
    </source>
</evidence>
<comment type="function">
    <text evidence="1">In the phosphorylated form it could act as an anti-anti-sigma factor that counteracts SpoIIAB and thus releases sigma f from inhibition.</text>
</comment>
<organism evidence="8 9">
    <name type="scientific">Thermoanaerobacter mathranii subsp. mathranii (strain DSM 11426 / CCUG 53645 / CIP 108742 / A3)</name>
    <dbReference type="NCBI Taxonomy" id="583358"/>
    <lineage>
        <taxon>Bacteria</taxon>
        <taxon>Bacillati</taxon>
        <taxon>Bacillota</taxon>
        <taxon>Clostridia</taxon>
        <taxon>Thermoanaerobacterales</taxon>
        <taxon>Thermoanaerobacteraceae</taxon>
        <taxon>Thermoanaerobacter</taxon>
    </lineage>
</organism>
<dbReference type="Proteomes" id="UP000002064">
    <property type="component" value="Chromosome"/>
</dbReference>
<protein>
    <recommendedName>
        <fullName evidence="3 6">Anti-sigma F factor antagonist</fullName>
    </recommendedName>
    <alternativeName>
        <fullName evidence="6">Stage II sporulation protein</fullName>
    </alternativeName>
</protein>
<sequence>MGVKFAKRKDTLIAKIEGELDHHVAENIKNVIDEEYTKKSCKNLIFDFKNVNFMDSSGIGVIIGRYKKIKENNGKVAIVSANKQLHKIIEVSGLLRIIKCYNDIEEALKEI</sequence>
<evidence type="ECO:0000256" key="3">
    <source>
        <dbReference type="ARBA" id="ARBA00020784"/>
    </source>
</evidence>